<comment type="caution">
    <text evidence="1">The sequence shown here is derived from an EMBL/GenBank/DDBJ whole genome shotgun (WGS) entry which is preliminary data.</text>
</comment>
<organism evidence="1 2">
    <name type="scientific">Mesorhizobium shangrilense</name>
    <dbReference type="NCBI Taxonomy" id="460060"/>
    <lineage>
        <taxon>Bacteria</taxon>
        <taxon>Pseudomonadati</taxon>
        <taxon>Pseudomonadota</taxon>
        <taxon>Alphaproteobacteria</taxon>
        <taxon>Hyphomicrobiales</taxon>
        <taxon>Phyllobacteriaceae</taxon>
        <taxon>Mesorhizobium</taxon>
    </lineage>
</organism>
<keyword evidence="2" id="KW-1185">Reference proteome</keyword>
<name>A0ABV2DRX7_9HYPH</name>
<dbReference type="Proteomes" id="UP001548832">
    <property type="component" value="Unassembled WGS sequence"/>
</dbReference>
<accession>A0ABV2DRX7</accession>
<evidence type="ECO:0000313" key="2">
    <source>
        <dbReference type="Proteomes" id="UP001548832"/>
    </source>
</evidence>
<gene>
    <name evidence="1" type="ORF">ABVQ20_37295</name>
</gene>
<dbReference type="EMBL" id="JBEWSZ010000011">
    <property type="protein sequence ID" value="MET2832594.1"/>
    <property type="molecule type" value="Genomic_DNA"/>
</dbReference>
<proteinExistence type="predicted"/>
<evidence type="ECO:0000313" key="1">
    <source>
        <dbReference type="EMBL" id="MET2832594.1"/>
    </source>
</evidence>
<sequence>MSLSDQPNIVDTLRVVRGFLRLARKSIIDARHIEAMIEIDTLMQMAEAEAQRQIAVIERAAASTGLT</sequence>
<dbReference type="RefSeq" id="WP_354464814.1">
    <property type="nucleotide sequence ID" value="NZ_JBEWSZ010000011.1"/>
</dbReference>
<reference evidence="1 2" key="1">
    <citation type="submission" date="2024-06" db="EMBL/GenBank/DDBJ databases">
        <authorList>
            <person name="Kim D.-U."/>
        </authorList>
    </citation>
    <scope>NUCLEOTIDE SEQUENCE [LARGE SCALE GENOMIC DNA]</scope>
    <source>
        <strain evidence="1 2">KACC15460</strain>
    </source>
</reference>
<protein>
    <submittedName>
        <fullName evidence="1">Uncharacterized protein</fullName>
    </submittedName>
</protein>